<protein>
    <recommendedName>
        <fullName evidence="2">ribonuclease H</fullName>
        <ecNumber evidence="2">3.1.26.4</ecNumber>
    </recommendedName>
</protein>
<dbReference type="OrthoDB" id="8947436at2759"/>
<dbReference type="InterPro" id="IPR043502">
    <property type="entry name" value="DNA/RNA_pol_sf"/>
</dbReference>
<evidence type="ECO:0000259" key="7">
    <source>
        <dbReference type="PROSITE" id="PS50175"/>
    </source>
</evidence>
<dbReference type="GO" id="GO:0003723">
    <property type="term" value="F:RNA binding"/>
    <property type="evidence" value="ECO:0007669"/>
    <property type="project" value="UniProtKB-KW"/>
</dbReference>
<evidence type="ECO:0000313" key="10">
    <source>
        <dbReference type="RefSeq" id="XP_029309694.1"/>
    </source>
</evidence>
<evidence type="ECO:0000256" key="4">
    <source>
        <dbReference type="ARBA" id="ARBA00022842"/>
    </source>
</evidence>
<dbReference type="GeneID" id="115022754"/>
<organism evidence="9 10">
    <name type="scientific">Cottoperca gobio</name>
    <name type="common">Frogmouth</name>
    <name type="synonym">Aphritis gobio</name>
    <dbReference type="NCBI Taxonomy" id="56716"/>
    <lineage>
        <taxon>Eukaryota</taxon>
        <taxon>Metazoa</taxon>
        <taxon>Chordata</taxon>
        <taxon>Craniata</taxon>
        <taxon>Vertebrata</taxon>
        <taxon>Euteleostomi</taxon>
        <taxon>Actinopterygii</taxon>
        <taxon>Neopterygii</taxon>
        <taxon>Teleostei</taxon>
        <taxon>Neoteleostei</taxon>
        <taxon>Acanthomorphata</taxon>
        <taxon>Eupercaria</taxon>
        <taxon>Perciformes</taxon>
        <taxon>Notothenioidei</taxon>
        <taxon>Bovichtidae</taxon>
        <taxon>Cottoperca</taxon>
    </lineage>
</organism>
<dbReference type="InterPro" id="IPR041577">
    <property type="entry name" value="RT_RNaseH_2"/>
</dbReference>
<dbReference type="PROSITE" id="PS00141">
    <property type="entry name" value="ASP_PROTEASE"/>
    <property type="match status" value="1"/>
</dbReference>
<dbReference type="InterPro" id="IPR001995">
    <property type="entry name" value="Peptidase_A2_cat"/>
</dbReference>
<gene>
    <name evidence="10" type="primary">LOC115022754</name>
</gene>
<dbReference type="Gene3D" id="3.10.10.10">
    <property type="entry name" value="HIV Type 1 Reverse Transcriptase, subunit A, domain 1"/>
    <property type="match status" value="1"/>
</dbReference>
<proteinExistence type="inferred from homology"/>
<evidence type="ECO:0000313" key="9">
    <source>
        <dbReference type="Proteomes" id="UP000504630"/>
    </source>
</evidence>
<dbReference type="Pfam" id="PF00077">
    <property type="entry name" value="RVP"/>
    <property type="match status" value="1"/>
</dbReference>
<dbReference type="AlphaFoldDB" id="A0A6J2RI19"/>
<dbReference type="Proteomes" id="UP000504630">
    <property type="component" value="Chromosome 17"/>
</dbReference>
<dbReference type="PANTHER" id="PTHR33064">
    <property type="entry name" value="POL PROTEIN"/>
    <property type="match status" value="1"/>
</dbReference>
<dbReference type="PROSITE" id="PS50878">
    <property type="entry name" value="RT_POL"/>
    <property type="match status" value="1"/>
</dbReference>
<dbReference type="InterPro" id="IPR018061">
    <property type="entry name" value="Retropepsins"/>
</dbReference>
<keyword evidence="5" id="KW-0694">RNA-binding</keyword>
<dbReference type="SUPFAM" id="SSF56672">
    <property type="entry name" value="DNA/RNA polymerases"/>
    <property type="match status" value="1"/>
</dbReference>
<feature type="domain" description="Reverse transcriptase" evidence="8">
    <location>
        <begin position="389"/>
        <end position="576"/>
    </location>
</feature>
<dbReference type="InterPro" id="IPR001969">
    <property type="entry name" value="Aspartic_peptidase_AS"/>
</dbReference>
<evidence type="ECO:0000256" key="2">
    <source>
        <dbReference type="ARBA" id="ARBA00012180"/>
    </source>
</evidence>
<dbReference type="GO" id="GO:0006508">
    <property type="term" value="P:proteolysis"/>
    <property type="evidence" value="ECO:0007669"/>
    <property type="project" value="InterPro"/>
</dbReference>
<dbReference type="Gene3D" id="3.10.20.370">
    <property type="match status" value="1"/>
</dbReference>
<dbReference type="GO" id="GO:0004190">
    <property type="term" value="F:aspartic-type endopeptidase activity"/>
    <property type="evidence" value="ECO:0007669"/>
    <property type="project" value="InterPro"/>
</dbReference>
<keyword evidence="9" id="KW-1185">Reference proteome</keyword>
<keyword evidence="4" id="KW-0460">Magnesium</keyword>
<name>A0A6J2RI19_COTGO</name>
<dbReference type="Gene3D" id="2.40.70.10">
    <property type="entry name" value="Acid Proteases"/>
    <property type="match status" value="1"/>
</dbReference>
<dbReference type="GO" id="GO:0004523">
    <property type="term" value="F:RNA-DNA hybrid ribonuclease activity"/>
    <property type="evidence" value="ECO:0007669"/>
    <property type="project" value="UniProtKB-EC"/>
</dbReference>
<dbReference type="InParanoid" id="A0A6J2RI19"/>
<keyword evidence="6" id="KW-0229">DNA integration</keyword>
<dbReference type="InterPro" id="IPR051320">
    <property type="entry name" value="Viral_Replic_Matur_Polypro"/>
</dbReference>
<dbReference type="EC" id="3.1.26.4" evidence="2"/>
<dbReference type="FunFam" id="3.30.70.270:FF:000020">
    <property type="entry name" value="Transposon Tf2-6 polyprotein-like Protein"/>
    <property type="match status" value="1"/>
</dbReference>
<sequence>MKPVGTYVKYNAKNSYEKFPTLSLDILGKKIVFLVDSGATHSVVKISDLPDCKLSGRYIHSIGAAGVTVKERFSMPVKCTDIGDNSHPFPSSVKHSFLLSSVCPINLMGRDLILQFGLNLISTDEGLEVRRSSPIMLNTALWQPDTSFVYLWLLNFPVSEKLIHLTHQRVLSNAIFMPNDHLHCTVHVAEGGASQCFQQDFLVDDINDEIMLKTMYWSSLRSAISVTLTPRQSALYQVSGAVPHVSLAKAPADKWQDLGPLVKDWESADDWQPTHTSFIMYSPSKDVYKNDIHCTAHTLRSVICIDSEDTPGVPPTQGTYFAHVSDLPLALSDVPRTLWAAHKYDVGLIRSADPVIITPKSSYRPNRPQYPLKRDAIDGIRPVFTSLLQQGIIIPCKDSPVRTPVFPVKKIRDKPPDEWRFVQDLRAVNEAVHARAPLVPNPYIILPQVPASAIYFTVVDLSNAFFSVPVHKDSQFWFAFEFDGKPYTFTRLCQGYCESPTVYNMALCSSLSSLQMSKGTALIQYVDDIMICSPTKAQCQTDTIALLKHLAAEGHKASLSKLQYVQKSVTFLGHIISGDGKALSGKRIASLAALPKPVTKRQMMSFLGMCSYCRSFIPNYSPLEQPLRQITHVSGLKPADRLQWTPEANAAFLNMKLALQSPPTLGLPDPTKPFTQAVDERNGCMISVLLQDHGGKQRPVAYFSSKLDAVAAGLPKCLRAVAAAEKALTSSRDIVGYAPLTLLVPHAVSLILCEQRTSHLSAARYLRYHTCLLDMPNVVVKRCTTLNPASLMPLPDDGDEHDCVAELLIVCTPRPDLKDIPLTNPDLVLYVDGSASRDPDGSNRVGFSVVSDSATPLHDSV</sequence>
<dbReference type="InterPro" id="IPR043128">
    <property type="entry name" value="Rev_trsase/Diguanyl_cyclase"/>
</dbReference>
<dbReference type="Pfam" id="PF00078">
    <property type="entry name" value="RVT_1"/>
    <property type="match status" value="1"/>
</dbReference>
<evidence type="ECO:0000256" key="1">
    <source>
        <dbReference type="ARBA" id="ARBA00010879"/>
    </source>
</evidence>
<dbReference type="Gene3D" id="3.30.70.270">
    <property type="match status" value="2"/>
</dbReference>
<evidence type="ECO:0000259" key="8">
    <source>
        <dbReference type="PROSITE" id="PS50878"/>
    </source>
</evidence>
<accession>A0A6J2RI19</accession>
<feature type="domain" description="Peptidase A2" evidence="7">
    <location>
        <begin position="31"/>
        <end position="112"/>
    </location>
</feature>
<dbReference type="InterPro" id="IPR000477">
    <property type="entry name" value="RT_dom"/>
</dbReference>
<dbReference type="Pfam" id="PF17919">
    <property type="entry name" value="RT_RNaseH_2"/>
    <property type="match status" value="1"/>
</dbReference>
<dbReference type="InterPro" id="IPR021109">
    <property type="entry name" value="Peptidase_aspartic_dom_sf"/>
</dbReference>
<dbReference type="PANTHER" id="PTHR33064:SF37">
    <property type="entry name" value="RIBONUCLEASE H"/>
    <property type="match status" value="1"/>
</dbReference>
<dbReference type="KEGG" id="cgob:115022754"/>
<keyword evidence="3" id="KW-0378">Hydrolase</keyword>
<evidence type="ECO:0000256" key="3">
    <source>
        <dbReference type="ARBA" id="ARBA00022801"/>
    </source>
</evidence>
<dbReference type="GO" id="GO:0015074">
    <property type="term" value="P:DNA integration"/>
    <property type="evidence" value="ECO:0007669"/>
    <property type="project" value="UniProtKB-KW"/>
</dbReference>
<reference evidence="10" key="1">
    <citation type="submission" date="2025-08" db="UniProtKB">
        <authorList>
            <consortium name="RefSeq"/>
        </authorList>
    </citation>
    <scope>IDENTIFICATION</scope>
</reference>
<dbReference type="PROSITE" id="PS50175">
    <property type="entry name" value="ASP_PROT_RETROV"/>
    <property type="match status" value="1"/>
</dbReference>
<evidence type="ECO:0000256" key="6">
    <source>
        <dbReference type="ARBA" id="ARBA00022908"/>
    </source>
</evidence>
<comment type="similarity">
    <text evidence="1">Belongs to the beta type-B retroviral polymerase family. HERV class-II K(HML-2) pol subfamily.</text>
</comment>
<dbReference type="SUPFAM" id="SSF50630">
    <property type="entry name" value="Acid proteases"/>
    <property type="match status" value="1"/>
</dbReference>
<evidence type="ECO:0000256" key="5">
    <source>
        <dbReference type="ARBA" id="ARBA00022884"/>
    </source>
</evidence>
<dbReference type="RefSeq" id="XP_029309694.1">
    <property type="nucleotide sequence ID" value="XM_029453834.1"/>
</dbReference>